<accession>A0ABW5CTM3</accession>
<dbReference type="Proteomes" id="UP001597374">
    <property type="component" value="Unassembled WGS sequence"/>
</dbReference>
<gene>
    <name evidence="2" type="ORF">ACFSKP_05835</name>
</gene>
<evidence type="ECO:0000313" key="2">
    <source>
        <dbReference type="EMBL" id="MFD2245766.1"/>
    </source>
</evidence>
<dbReference type="EMBL" id="JBHUIM010000001">
    <property type="protein sequence ID" value="MFD2245766.1"/>
    <property type="molecule type" value="Genomic_DNA"/>
</dbReference>
<proteinExistence type="predicted"/>
<reference evidence="3" key="1">
    <citation type="journal article" date="2019" name="Int. J. Syst. Evol. Microbiol.">
        <title>The Global Catalogue of Microorganisms (GCM) 10K type strain sequencing project: providing services to taxonomists for standard genome sequencing and annotation.</title>
        <authorList>
            <consortium name="The Broad Institute Genomics Platform"/>
            <consortium name="The Broad Institute Genome Sequencing Center for Infectious Disease"/>
            <person name="Wu L."/>
            <person name="Ma J."/>
        </authorList>
    </citation>
    <scope>NUCLEOTIDE SEQUENCE [LARGE SCALE GENOMIC DNA]</scope>
    <source>
        <strain evidence="3">CGMCC 4.1782</strain>
    </source>
</reference>
<sequence length="58" mass="6741">MQNRKPFRIFLAILCFVFAGLKIKDIIVGEYTWIDVFILVAFLGFGIMYLLALRKGKE</sequence>
<organism evidence="2 3">
    <name type="scientific">Pontibacter ruber</name>
    <dbReference type="NCBI Taxonomy" id="1343895"/>
    <lineage>
        <taxon>Bacteria</taxon>
        <taxon>Pseudomonadati</taxon>
        <taxon>Bacteroidota</taxon>
        <taxon>Cytophagia</taxon>
        <taxon>Cytophagales</taxon>
        <taxon>Hymenobacteraceae</taxon>
        <taxon>Pontibacter</taxon>
    </lineage>
</organism>
<evidence type="ECO:0000313" key="3">
    <source>
        <dbReference type="Proteomes" id="UP001597374"/>
    </source>
</evidence>
<feature type="transmembrane region" description="Helical" evidence="1">
    <location>
        <begin position="33"/>
        <end position="53"/>
    </location>
</feature>
<evidence type="ECO:0000256" key="1">
    <source>
        <dbReference type="SAM" id="Phobius"/>
    </source>
</evidence>
<comment type="caution">
    <text evidence="2">The sequence shown here is derived from an EMBL/GenBank/DDBJ whole genome shotgun (WGS) entry which is preliminary data.</text>
</comment>
<keyword evidence="1" id="KW-0472">Membrane</keyword>
<protein>
    <submittedName>
        <fullName evidence="2">Uncharacterized protein</fullName>
    </submittedName>
</protein>
<name>A0ABW5CTM3_9BACT</name>
<keyword evidence="1" id="KW-1133">Transmembrane helix</keyword>
<dbReference type="RefSeq" id="WP_250427416.1">
    <property type="nucleotide sequence ID" value="NZ_JALPRR010000001.1"/>
</dbReference>
<keyword evidence="3" id="KW-1185">Reference proteome</keyword>
<keyword evidence="1" id="KW-0812">Transmembrane</keyword>